<dbReference type="EMBL" id="VSSQ01028646">
    <property type="protein sequence ID" value="MPM78442.1"/>
    <property type="molecule type" value="Genomic_DNA"/>
</dbReference>
<dbReference type="Pfam" id="PF08125">
    <property type="entry name" value="Mannitol_dh_C"/>
    <property type="match status" value="1"/>
</dbReference>
<dbReference type="InterPro" id="IPR013118">
    <property type="entry name" value="Mannitol_DH_C"/>
</dbReference>
<evidence type="ECO:0000313" key="2">
    <source>
        <dbReference type="EMBL" id="MPM78442.1"/>
    </source>
</evidence>
<dbReference type="GO" id="GO:0019592">
    <property type="term" value="P:mannitol catabolic process"/>
    <property type="evidence" value="ECO:0007669"/>
    <property type="project" value="TreeGrafter"/>
</dbReference>
<keyword evidence="2" id="KW-0560">Oxidoreductase</keyword>
<organism evidence="2">
    <name type="scientific">bioreactor metagenome</name>
    <dbReference type="NCBI Taxonomy" id="1076179"/>
    <lineage>
        <taxon>unclassified sequences</taxon>
        <taxon>metagenomes</taxon>
        <taxon>ecological metagenomes</taxon>
    </lineage>
</organism>
<feature type="domain" description="Mannitol dehydrogenase C-terminal" evidence="1">
    <location>
        <begin position="77"/>
        <end position="245"/>
    </location>
</feature>
<reference evidence="2" key="1">
    <citation type="submission" date="2019-08" db="EMBL/GenBank/DDBJ databases">
        <authorList>
            <person name="Kucharzyk K."/>
            <person name="Murdoch R.W."/>
            <person name="Higgins S."/>
            <person name="Loffler F."/>
        </authorList>
    </citation>
    <scope>NUCLEOTIDE SEQUENCE</scope>
</reference>
<dbReference type="InterPro" id="IPR008927">
    <property type="entry name" value="6-PGluconate_DH-like_C_sf"/>
</dbReference>
<dbReference type="GO" id="GO:0005829">
    <property type="term" value="C:cytosol"/>
    <property type="evidence" value="ECO:0007669"/>
    <property type="project" value="TreeGrafter"/>
</dbReference>
<dbReference type="PANTHER" id="PTHR30524">
    <property type="entry name" value="MANNITOL-1-PHOSPHATE 5-DEHYDROGENASE"/>
    <property type="match status" value="1"/>
</dbReference>
<dbReference type="GO" id="GO:0008926">
    <property type="term" value="F:mannitol-1-phosphate 5-dehydrogenase activity"/>
    <property type="evidence" value="ECO:0007669"/>
    <property type="project" value="UniProtKB-EC"/>
</dbReference>
<gene>
    <name evidence="2" type="primary">mtlD_9</name>
    <name evidence="2" type="ORF">SDC9_125453</name>
</gene>
<proteinExistence type="predicted"/>
<dbReference type="PANTHER" id="PTHR30524:SF0">
    <property type="entry name" value="ALTRONATE OXIDOREDUCTASE-RELATED"/>
    <property type="match status" value="1"/>
</dbReference>
<evidence type="ECO:0000259" key="1">
    <source>
        <dbReference type="Pfam" id="PF08125"/>
    </source>
</evidence>
<dbReference type="AlphaFoldDB" id="A0A645CNU6"/>
<protein>
    <submittedName>
        <fullName evidence="2">Mannitol-1-phosphate 5-dehydrogenase</fullName>
        <ecNumber evidence="2">1.1.1.17</ecNumber>
    </submittedName>
</protein>
<dbReference type="SUPFAM" id="SSF48179">
    <property type="entry name" value="6-phosphogluconate dehydrogenase C-terminal domain-like"/>
    <property type="match status" value="1"/>
</dbReference>
<dbReference type="EC" id="1.1.1.17" evidence="2"/>
<dbReference type="Gene3D" id="1.10.1040.10">
    <property type="entry name" value="N-(1-d-carboxylethyl)-l-norvaline Dehydrogenase, domain 2"/>
    <property type="match status" value="1"/>
</dbReference>
<sequence>MIKRHLNEREQAWFDQNVGLVEASIGRMVPVQTEEMKAGDALRVCVERYGFLPVDRDAFRGEIPQIRNMVPFSPFDFYIRRKLYIHNLGHATAAYLGLYTGKPLIADVIDEPEILFLAESAMLESAEALSKKYGVALPEILRHISDLLARFANRSLGDTCARVGADPVRKLAASDRLIGSARLCLEQGVSPAYLCVGAAGAVYQYLKENAKEQTPEQAKAALAQLASVVDGEALQAQILAYYELFAAGESLGGIRRAAQRVKAAAVGGAV</sequence>
<comment type="caution">
    <text evidence="2">The sequence shown here is derived from an EMBL/GenBank/DDBJ whole genome shotgun (WGS) entry which is preliminary data.</text>
</comment>
<name>A0A645CNU6_9ZZZZ</name>
<dbReference type="Gene3D" id="3.40.50.720">
    <property type="entry name" value="NAD(P)-binding Rossmann-like Domain"/>
    <property type="match status" value="1"/>
</dbReference>
<dbReference type="InterPro" id="IPR013328">
    <property type="entry name" value="6PGD_dom2"/>
</dbReference>
<accession>A0A645CNU6</accession>